<proteinExistence type="predicted"/>
<reference evidence="2 3" key="1">
    <citation type="submission" date="2018-10" db="EMBL/GenBank/DDBJ databases">
        <title>Isolation from cow dung.</title>
        <authorList>
            <person name="Ling L."/>
        </authorList>
    </citation>
    <scope>NUCLEOTIDE SEQUENCE [LARGE SCALE GENOMIC DNA]</scope>
    <source>
        <strain evidence="2 3">NEAU-LL90</strain>
    </source>
</reference>
<feature type="transmembrane region" description="Helical" evidence="1">
    <location>
        <begin position="243"/>
        <end position="262"/>
    </location>
</feature>
<keyword evidence="1" id="KW-0812">Transmembrane</keyword>
<organism evidence="2 3">
    <name type="scientific">Nocardia stercoris</name>
    <dbReference type="NCBI Taxonomy" id="2483361"/>
    <lineage>
        <taxon>Bacteria</taxon>
        <taxon>Bacillati</taxon>
        <taxon>Actinomycetota</taxon>
        <taxon>Actinomycetes</taxon>
        <taxon>Mycobacteriales</taxon>
        <taxon>Nocardiaceae</taxon>
        <taxon>Nocardia</taxon>
    </lineage>
</organism>
<feature type="transmembrane region" description="Helical" evidence="1">
    <location>
        <begin position="47"/>
        <end position="65"/>
    </location>
</feature>
<evidence type="ECO:0000256" key="1">
    <source>
        <dbReference type="SAM" id="Phobius"/>
    </source>
</evidence>
<evidence type="ECO:0000313" key="2">
    <source>
        <dbReference type="EMBL" id="RMI30657.1"/>
    </source>
</evidence>
<dbReference type="Proteomes" id="UP000279275">
    <property type="component" value="Unassembled WGS sequence"/>
</dbReference>
<dbReference type="OrthoDB" id="4570604at2"/>
<gene>
    <name evidence="2" type="ORF">EBN03_21645</name>
</gene>
<keyword evidence="1" id="KW-0472">Membrane</keyword>
<dbReference type="EMBL" id="RFFH01000009">
    <property type="protein sequence ID" value="RMI30657.1"/>
    <property type="molecule type" value="Genomic_DNA"/>
</dbReference>
<feature type="transmembrane region" description="Helical" evidence="1">
    <location>
        <begin position="71"/>
        <end position="90"/>
    </location>
</feature>
<sequence>MDSAPGGHLAPIPPIEAPTAVFVCDAGTAEAATRAAVRAALFGVRPLGGLALLLTIPTAASAYVYGPPGLLAFPIYYAFYLGLLLARFGSRVRKSLPSRRHWTTGAVLATRFGPDTVDIQQPNCRTRIRYDLLSVIAVYAEHVVLRVGAVPAAYPRVLFPDHALAYLRQARENPPAPAAPAPLPPPAQPTVATIAQPDTARAVAGAMAAATTAKYAVALGVAFALVAEFSVLPVLFTHQRVDWTPLFTVGAIGLSLLGLAVARYPRRAARVIEQRARNGLSPGQRVSLTVEGDALEVYCETDRRQIPYAAISRIEVREHAVLLTTNGVMYGYPRELFPDHVLATIRAAAPDADRTGP</sequence>
<keyword evidence="3" id="KW-1185">Reference proteome</keyword>
<keyword evidence="1" id="KW-1133">Transmembrane helix</keyword>
<comment type="caution">
    <text evidence="2">The sequence shown here is derived from an EMBL/GenBank/DDBJ whole genome shotgun (WGS) entry which is preliminary data.</text>
</comment>
<protein>
    <recommendedName>
        <fullName evidence="4">YcxB family protein</fullName>
    </recommendedName>
</protein>
<name>A0A3M2KYU6_9NOCA</name>
<evidence type="ECO:0000313" key="3">
    <source>
        <dbReference type="Proteomes" id="UP000279275"/>
    </source>
</evidence>
<evidence type="ECO:0008006" key="4">
    <source>
        <dbReference type="Google" id="ProtNLM"/>
    </source>
</evidence>
<accession>A0A3M2KYU6</accession>
<dbReference type="RefSeq" id="WP_122189895.1">
    <property type="nucleotide sequence ID" value="NZ_RFFH01000009.1"/>
</dbReference>
<dbReference type="AlphaFoldDB" id="A0A3M2KYU6"/>
<feature type="transmembrane region" description="Helical" evidence="1">
    <location>
        <begin position="215"/>
        <end position="237"/>
    </location>
</feature>